<keyword evidence="1" id="KW-0945">Host-virus interaction</keyword>
<sequence>MIQTPPQQAQAPITPRRPPITLSSIVIHQLASLYLGDFQLLQPGHLLLLHPRLALLNSPSLLHRHPQLPPPTRSSHDMALLFRIDRLLVAQELVYNPDHDLLPPPPDHEDEDIQEDDERYHCFMWKLQGHFWDEDVDACGHMRLVFEELARDPDGDMRVRYHCGNRGRSTDCRYEEWGYERTRRRAARMPLELPDRWIRFEVGQRPYYFVPQRIITAQRFIRPRAMDRAYQQHLIAVGIHAPIAQGQQPVADDQPGAQPHAAQDQPDQNQDQPDQEQDQPNQDQAEQDPPDPLPPWPAPQPPNPPAPQPPNPPAPQPPNPPAPQPPNPPAPPPPHLAASQPRPPQLDRIKHAPRTQSTPLPARNHSIPQFQPLRIIKPPAPQLPTVVDDSHYDDEEWETREKQLLTWFRTPEGLPYAAPFLWELLEDVNVLTNDAQTMCLEEMGNLGSLQPGQPRSRPTTLPSKAQRMDDMYNRITDLHYDGLHLKDNVLSYQKFVTDLLSLKRMHEYHAVEEIDWAALVLRAEYISAVYARGKEARNMDANRESPAQRIESQPIYDELVYGNVPEAARQSAVQRKKKSFVPPPGVHAHPKTVRQLLQSGGQFANMDGDIHS</sequence>
<dbReference type="PANTHER" id="PTHR13037:SF24">
    <property type="entry name" value="POLYCOMB PROTEIN PCL-RELATED"/>
    <property type="match status" value="1"/>
</dbReference>
<proteinExistence type="predicted"/>
<gene>
    <name evidence="3" type="ORF">CALCODRAFT_484340</name>
</gene>
<dbReference type="EMBL" id="KV423985">
    <property type="protein sequence ID" value="KZT56028.1"/>
    <property type="molecule type" value="Genomic_DNA"/>
</dbReference>
<feature type="compositionally biased region" description="Low complexity" evidence="2">
    <location>
        <begin position="251"/>
        <end position="284"/>
    </location>
</feature>
<dbReference type="OrthoDB" id="3414345at2759"/>
<dbReference type="AlphaFoldDB" id="A0A165F230"/>
<dbReference type="STRING" id="1353952.A0A165F230"/>
<organism evidence="3 4">
    <name type="scientific">Calocera cornea HHB12733</name>
    <dbReference type="NCBI Taxonomy" id="1353952"/>
    <lineage>
        <taxon>Eukaryota</taxon>
        <taxon>Fungi</taxon>
        <taxon>Dikarya</taxon>
        <taxon>Basidiomycota</taxon>
        <taxon>Agaricomycotina</taxon>
        <taxon>Dacrymycetes</taxon>
        <taxon>Dacrymycetales</taxon>
        <taxon>Dacrymycetaceae</taxon>
        <taxon>Calocera</taxon>
    </lineage>
</organism>
<dbReference type="InParanoid" id="A0A165F230"/>
<protein>
    <submittedName>
        <fullName evidence="3">Uncharacterized protein</fullName>
    </submittedName>
</protein>
<feature type="region of interest" description="Disordered" evidence="2">
    <location>
        <begin position="445"/>
        <end position="464"/>
    </location>
</feature>
<feature type="compositionally biased region" description="Polar residues" evidence="2">
    <location>
        <begin position="447"/>
        <end position="463"/>
    </location>
</feature>
<dbReference type="PANTHER" id="PTHR13037">
    <property type="entry name" value="FORMIN"/>
    <property type="match status" value="1"/>
</dbReference>
<evidence type="ECO:0000256" key="2">
    <source>
        <dbReference type="SAM" id="MobiDB-lite"/>
    </source>
</evidence>
<feature type="compositionally biased region" description="Pro residues" evidence="2">
    <location>
        <begin position="290"/>
        <end position="335"/>
    </location>
</feature>
<evidence type="ECO:0000313" key="3">
    <source>
        <dbReference type="EMBL" id="KZT56028.1"/>
    </source>
</evidence>
<evidence type="ECO:0000256" key="1">
    <source>
        <dbReference type="ARBA" id="ARBA00022581"/>
    </source>
</evidence>
<feature type="region of interest" description="Disordered" evidence="2">
    <location>
        <begin position="247"/>
        <end position="365"/>
    </location>
</feature>
<accession>A0A165F230</accession>
<evidence type="ECO:0000313" key="4">
    <source>
        <dbReference type="Proteomes" id="UP000076842"/>
    </source>
</evidence>
<dbReference type="Proteomes" id="UP000076842">
    <property type="component" value="Unassembled WGS sequence"/>
</dbReference>
<reference evidence="3 4" key="1">
    <citation type="journal article" date="2016" name="Mol. Biol. Evol.">
        <title>Comparative Genomics of Early-Diverging Mushroom-Forming Fungi Provides Insights into the Origins of Lignocellulose Decay Capabilities.</title>
        <authorList>
            <person name="Nagy L.G."/>
            <person name="Riley R."/>
            <person name="Tritt A."/>
            <person name="Adam C."/>
            <person name="Daum C."/>
            <person name="Floudas D."/>
            <person name="Sun H."/>
            <person name="Yadav J.S."/>
            <person name="Pangilinan J."/>
            <person name="Larsson K.H."/>
            <person name="Matsuura K."/>
            <person name="Barry K."/>
            <person name="Labutti K."/>
            <person name="Kuo R."/>
            <person name="Ohm R.A."/>
            <person name="Bhattacharya S.S."/>
            <person name="Shirouzu T."/>
            <person name="Yoshinaga Y."/>
            <person name="Martin F.M."/>
            <person name="Grigoriev I.V."/>
            <person name="Hibbett D.S."/>
        </authorList>
    </citation>
    <scope>NUCLEOTIDE SEQUENCE [LARGE SCALE GENOMIC DNA]</scope>
    <source>
        <strain evidence="3 4">HHB12733</strain>
    </source>
</reference>
<name>A0A165F230_9BASI</name>
<keyword evidence="4" id="KW-1185">Reference proteome</keyword>